<name>A0A844ZLG8_9SPHN</name>
<protein>
    <submittedName>
        <fullName evidence="1">PqqD family peptide modification chaperone</fullName>
    </submittedName>
</protein>
<dbReference type="Proteomes" id="UP000435243">
    <property type="component" value="Unassembled WGS sequence"/>
</dbReference>
<organism evidence="1 2">
    <name type="scientific">Alteraurantiacibacter aestuarii</name>
    <dbReference type="NCBI Taxonomy" id="650004"/>
    <lineage>
        <taxon>Bacteria</taxon>
        <taxon>Pseudomonadati</taxon>
        <taxon>Pseudomonadota</taxon>
        <taxon>Alphaproteobacteria</taxon>
        <taxon>Sphingomonadales</taxon>
        <taxon>Erythrobacteraceae</taxon>
        <taxon>Alteraurantiacibacter</taxon>
    </lineage>
</organism>
<dbReference type="OrthoDB" id="1495225at2"/>
<dbReference type="InterPro" id="IPR041881">
    <property type="entry name" value="PqqD_sf"/>
</dbReference>
<dbReference type="RefSeq" id="WP_160590631.1">
    <property type="nucleotide sequence ID" value="NZ_BAAAFP010000001.1"/>
</dbReference>
<keyword evidence="2" id="KW-1185">Reference proteome</keyword>
<dbReference type="InterPro" id="IPR008792">
    <property type="entry name" value="PQQD"/>
</dbReference>
<evidence type="ECO:0000313" key="2">
    <source>
        <dbReference type="Proteomes" id="UP000435243"/>
    </source>
</evidence>
<accession>A0A844ZLG8</accession>
<dbReference type="Pfam" id="PF05402">
    <property type="entry name" value="PqqD"/>
    <property type="match status" value="1"/>
</dbReference>
<dbReference type="EMBL" id="WTYY01000003">
    <property type="protein sequence ID" value="MXO88423.1"/>
    <property type="molecule type" value="Genomic_DNA"/>
</dbReference>
<gene>
    <name evidence="1" type="ORF">GRI32_06685</name>
</gene>
<evidence type="ECO:0000313" key="1">
    <source>
        <dbReference type="EMBL" id="MXO88423.1"/>
    </source>
</evidence>
<dbReference type="Gene3D" id="1.10.10.1150">
    <property type="entry name" value="Coenzyme PQQ synthesis protein D (PqqD)"/>
    <property type="match status" value="1"/>
</dbReference>
<comment type="caution">
    <text evidence="1">The sequence shown here is derived from an EMBL/GenBank/DDBJ whole genome shotgun (WGS) entry which is preliminary data.</text>
</comment>
<sequence length="94" mass="10162">MDKNAKVETSDDVVSRSVGGEAVLLNLSSGTYFGLNEVGSAIWELLDKQSLNLAGICDQIEEEFDVTRDQLESDVAALVEKLLENDLLITSSDA</sequence>
<dbReference type="AlphaFoldDB" id="A0A844ZLG8"/>
<reference evidence="1 2" key="1">
    <citation type="submission" date="2019-12" db="EMBL/GenBank/DDBJ databases">
        <title>Genomic-based taxomic classification of the family Erythrobacteraceae.</title>
        <authorList>
            <person name="Xu L."/>
        </authorList>
    </citation>
    <scope>NUCLEOTIDE SEQUENCE [LARGE SCALE GENOMIC DNA]</scope>
    <source>
        <strain evidence="1 2">JCM 16339</strain>
    </source>
</reference>
<proteinExistence type="predicted"/>